<dbReference type="AlphaFoldDB" id="A0A940DQ84"/>
<reference evidence="1" key="1">
    <citation type="submission" date="2020-10" db="EMBL/GenBank/DDBJ databases">
        <authorList>
            <person name="Gilroy R."/>
        </authorList>
    </citation>
    <scope>NUCLEOTIDE SEQUENCE</scope>
    <source>
        <strain evidence="1">G3-8215</strain>
    </source>
</reference>
<gene>
    <name evidence="1" type="ORF">IAB75_02305</name>
</gene>
<accession>A0A940DQ84</accession>
<name>A0A940DQ84_9BACT</name>
<protein>
    <submittedName>
        <fullName evidence="1">Uncharacterized protein</fullName>
    </submittedName>
</protein>
<sequence>MVVHYRRGHLCVMVPLADTQEGYVLVHVDQGNNFRWEYIDYGWNEIKE</sequence>
<evidence type="ECO:0000313" key="2">
    <source>
        <dbReference type="Proteomes" id="UP000725002"/>
    </source>
</evidence>
<evidence type="ECO:0000313" key="1">
    <source>
        <dbReference type="EMBL" id="MBO8482938.1"/>
    </source>
</evidence>
<organism evidence="1 2">
    <name type="scientific">Candidatus Cryptobacteroides avicola</name>
    <dbReference type="NCBI Taxonomy" id="2840757"/>
    <lineage>
        <taxon>Bacteria</taxon>
        <taxon>Pseudomonadati</taxon>
        <taxon>Bacteroidota</taxon>
        <taxon>Bacteroidia</taxon>
        <taxon>Bacteroidales</taxon>
        <taxon>Candidatus Cryptobacteroides</taxon>
    </lineage>
</organism>
<reference evidence="1" key="2">
    <citation type="journal article" date="2021" name="PeerJ">
        <title>Extensive microbial diversity within the chicken gut microbiome revealed by metagenomics and culture.</title>
        <authorList>
            <person name="Gilroy R."/>
            <person name="Ravi A."/>
            <person name="Getino M."/>
            <person name="Pursley I."/>
            <person name="Horton D.L."/>
            <person name="Alikhan N.F."/>
            <person name="Baker D."/>
            <person name="Gharbi K."/>
            <person name="Hall N."/>
            <person name="Watson M."/>
            <person name="Adriaenssens E.M."/>
            <person name="Foster-Nyarko E."/>
            <person name="Jarju S."/>
            <person name="Secka A."/>
            <person name="Antonio M."/>
            <person name="Oren A."/>
            <person name="Chaudhuri R.R."/>
            <person name="La Ragione R."/>
            <person name="Hildebrand F."/>
            <person name="Pallen M.J."/>
        </authorList>
    </citation>
    <scope>NUCLEOTIDE SEQUENCE</scope>
    <source>
        <strain evidence="1">G3-8215</strain>
    </source>
</reference>
<dbReference type="EMBL" id="JADILV010000014">
    <property type="protein sequence ID" value="MBO8482938.1"/>
    <property type="molecule type" value="Genomic_DNA"/>
</dbReference>
<comment type="caution">
    <text evidence="1">The sequence shown here is derived from an EMBL/GenBank/DDBJ whole genome shotgun (WGS) entry which is preliminary data.</text>
</comment>
<proteinExistence type="predicted"/>
<dbReference type="Proteomes" id="UP000725002">
    <property type="component" value="Unassembled WGS sequence"/>
</dbReference>